<evidence type="ECO:0000313" key="2">
    <source>
        <dbReference type="EMBL" id="VBB42632.1"/>
    </source>
</evidence>
<dbReference type="InterPro" id="IPR029044">
    <property type="entry name" value="Nucleotide-diphossugar_trans"/>
</dbReference>
<organism evidence="2">
    <name type="scientific">Uncultured Desulfatiglans sp</name>
    <dbReference type="NCBI Taxonomy" id="1748965"/>
    <lineage>
        <taxon>Bacteria</taxon>
        <taxon>Pseudomonadati</taxon>
        <taxon>Thermodesulfobacteriota</taxon>
        <taxon>Desulfobacteria</taxon>
        <taxon>Desulfatiglandales</taxon>
        <taxon>Desulfatiglandaceae</taxon>
        <taxon>Desulfatiglans</taxon>
        <taxon>environmental samples</taxon>
    </lineage>
</organism>
<name>A0A653A4P7_UNCDX</name>
<gene>
    <name evidence="2" type="ORF">TRIP_B200772</name>
</gene>
<dbReference type="GO" id="GO:0016740">
    <property type="term" value="F:transferase activity"/>
    <property type="evidence" value="ECO:0007669"/>
    <property type="project" value="UniProtKB-KW"/>
</dbReference>
<dbReference type="SUPFAM" id="SSF53448">
    <property type="entry name" value="Nucleotide-diphospho-sugar transferases"/>
    <property type="match status" value="1"/>
</dbReference>
<protein>
    <submittedName>
        <fullName evidence="2">Nucleotidyl transferase</fullName>
    </submittedName>
</protein>
<dbReference type="AlphaFoldDB" id="A0A653A4P7"/>
<dbReference type="InterPro" id="IPR011004">
    <property type="entry name" value="Trimer_LpxA-like_sf"/>
</dbReference>
<sequence length="310" mass="33486">MEGYFATEKTPMKAMILAAGFGTRLSPLTDHRPKALVPVGDRPLLDYNVDYLRRHGAEAVVINAHHKAAQLEAYVSAKGWGIPVSVRIEEEILGTGGGIRNTADFWDDEPFIVLNGDILTDIDLRAAYRAHCEAGRLASLVLHACKPYSQVAVDAEGTIVDISAAPRPGRLAFTGIHVLDPRLIERIPGPGFADIVACYRRLIMKGGGVGAFLSTGHRWRDLGSIPEYLAANRDWVGLRRVFVGPDAQVHPSVRFEDWAVVGAGAVLEAEAVVGRSVLWEGVSVAAGIEVLDSIVTAGRRIERPVCGSIR</sequence>
<accession>A0A653A4P7</accession>
<dbReference type="Pfam" id="PF00483">
    <property type="entry name" value="NTP_transferase"/>
    <property type="match status" value="1"/>
</dbReference>
<dbReference type="EMBL" id="UPXX01000013">
    <property type="protein sequence ID" value="VBB42632.1"/>
    <property type="molecule type" value="Genomic_DNA"/>
</dbReference>
<dbReference type="Gene3D" id="2.160.10.10">
    <property type="entry name" value="Hexapeptide repeat proteins"/>
    <property type="match status" value="1"/>
</dbReference>
<dbReference type="CDD" id="cd06422">
    <property type="entry name" value="NTP_transferase_like_1"/>
    <property type="match status" value="1"/>
</dbReference>
<dbReference type="SUPFAM" id="SSF51161">
    <property type="entry name" value="Trimeric LpxA-like enzymes"/>
    <property type="match status" value="1"/>
</dbReference>
<proteinExistence type="predicted"/>
<evidence type="ECO:0000259" key="1">
    <source>
        <dbReference type="Pfam" id="PF00483"/>
    </source>
</evidence>
<keyword evidence="2" id="KW-0808">Transferase</keyword>
<reference evidence="2" key="1">
    <citation type="submission" date="2018-07" db="EMBL/GenBank/DDBJ databases">
        <authorList>
            <consortium name="Genoscope - CEA"/>
            <person name="William W."/>
        </authorList>
    </citation>
    <scope>NUCLEOTIDE SEQUENCE</scope>
    <source>
        <strain evidence="2">IK1</strain>
    </source>
</reference>
<dbReference type="InterPro" id="IPR050486">
    <property type="entry name" value="Mannose-1P_guanyltransferase"/>
</dbReference>
<dbReference type="InterPro" id="IPR005835">
    <property type="entry name" value="NTP_transferase_dom"/>
</dbReference>
<dbReference type="Gene3D" id="3.90.550.10">
    <property type="entry name" value="Spore Coat Polysaccharide Biosynthesis Protein SpsA, Chain A"/>
    <property type="match status" value="1"/>
</dbReference>
<feature type="domain" description="Nucleotidyl transferase" evidence="1">
    <location>
        <begin position="13"/>
        <end position="234"/>
    </location>
</feature>
<dbReference type="PANTHER" id="PTHR22572">
    <property type="entry name" value="SUGAR-1-PHOSPHATE GUANYL TRANSFERASE"/>
    <property type="match status" value="1"/>
</dbReference>